<evidence type="ECO:0000256" key="2">
    <source>
        <dbReference type="ARBA" id="ARBA00022448"/>
    </source>
</evidence>
<dbReference type="Pfam" id="PF00520">
    <property type="entry name" value="Ion_trans"/>
    <property type="match status" value="4"/>
</dbReference>
<evidence type="ECO:0000256" key="9">
    <source>
        <dbReference type="ARBA" id="ARBA00022989"/>
    </source>
</evidence>
<evidence type="ECO:0000256" key="17">
    <source>
        <dbReference type="SAM" id="Phobius"/>
    </source>
</evidence>
<feature type="domain" description="Ion transport" evidence="18">
    <location>
        <begin position="777"/>
        <end position="1005"/>
    </location>
</feature>
<feature type="transmembrane region" description="Helical" evidence="17">
    <location>
        <begin position="1768"/>
        <end position="1794"/>
    </location>
</feature>
<dbReference type="SUPFAM" id="SSF81324">
    <property type="entry name" value="Voltage-gated potassium channels"/>
    <property type="match status" value="4"/>
</dbReference>
<feature type="compositionally biased region" description="Basic and acidic residues" evidence="16">
    <location>
        <begin position="101"/>
        <end position="114"/>
    </location>
</feature>
<comment type="similarity">
    <text evidence="14">Belongs to the calcium channel alpha-1 subunit (TC 1.A.1.11) family.</text>
</comment>
<evidence type="ECO:0000256" key="5">
    <source>
        <dbReference type="ARBA" id="ARBA00022673"/>
    </source>
</evidence>
<protein>
    <recommendedName>
        <fullName evidence="15">Calcium-channel protein CCH1</fullName>
    </recommendedName>
</protein>
<feature type="domain" description="Ion transport" evidence="18">
    <location>
        <begin position="491"/>
        <end position="735"/>
    </location>
</feature>
<comment type="subcellular location">
    <subcellularLocation>
        <location evidence="1">Cell membrane</location>
        <topology evidence="1">Multi-pass membrane protein</topology>
    </subcellularLocation>
</comment>
<keyword evidence="8" id="KW-0851">Voltage-gated channel</keyword>
<dbReference type="Gene3D" id="1.10.287.70">
    <property type="match status" value="4"/>
</dbReference>
<keyword evidence="9 17" id="KW-1133">Transmembrane helix</keyword>
<keyword evidence="4" id="KW-0109">Calcium transport</keyword>
<feature type="domain" description="Ion transport" evidence="18">
    <location>
        <begin position="1222"/>
        <end position="1500"/>
    </location>
</feature>
<keyword evidence="10" id="KW-0406">Ion transport</keyword>
<feature type="transmembrane region" description="Helical" evidence="17">
    <location>
        <begin position="1259"/>
        <end position="1280"/>
    </location>
</feature>
<feature type="transmembrane region" description="Helical" evidence="17">
    <location>
        <begin position="1677"/>
        <end position="1703"/>
    </location>
</feature>
<feature type="transmembrane region" description="Helical" evidence="17">
    <location>
        <begin position="561"/>
        <end position="581"/>
    </location>
</feature>
<dbReference type="InterPro" id="IPR027359">
    <property type="entry name" value="Volt_channel_dom_sf"/>
</dbReference>
<evidence type="ECO:0000259" key="18">
    <source>
        <dbReference type="Pfam" id="PF00520"/>
    </source>
</evidence>
<feature type="region of interest" description="Disordered" evidence="16">
    <location>
        <begin position="215"/>
        <end position="235"/>
    </location>
</feature>
<feature type="compositionally biased region" description="Low complexity" evidence="16">
    <location>
        <begin position="1"/>
        <end position="11"/>
    </location>
</feature>
<feature type="transmembrane region" description="Helical" evidence="17">
    <location>
        <begin position="966"/>
        <end position="988"/>
    </location>
</feature>
<dbReference type="EMBL" id="ON229076">
    <property type="protein sequence ID" value="WAB24751.1"/>
    <property type="molecule type" value="mRNA"/>
</dbReference>
<feature type="transmembrane region" description="Helical" evidence="17">
    <location>
        <begin position="669"/>
        <end position="686"/>
    </location>
</feature>
<keyword evidence="6 17" id="KW-0812">Transmembrane</keyword>
<evidence type="ECO:0000256" key="12">
    <source>
        <dbReference type="ARBA" id="ARBA00023180"/>
    </source>
</evidence>
<dbReference type="GO" id="GO:0008331">
    <property type="term" value="F:high voltage-gated calcium channel activity"/>
    <property type="evidence" value="ECO:0007669"/>
    <property type="project" value="TreeGrafter"/>
</dbReference>
<feature type="region of interest" description="Disordered" evidence="16">
    <location>
        <begin position="1991"/>
        <end position="2039"/>
    </location>
</feature>
<feature type="transmembrane region" description="Helical" evidence="17">
    <location>
        <begin position="1211"/>
        <end position="1239"/>
    </location>
</feature>
<evidence type="ECO:0000256" key="11">
    <source>
        <dbReference type="ARBA" id="ARBA00023136"/>
    </source>
</evidence>
<evidence type="ECO:0000256" key="8">
    <source>
        <dbReference type="ARBA" id="ARBA00022882"/>
    </source>
</evidence>
<dbReference type="GO" id="GO:0098703">
    <property type="term" value="P:calcium ion import across plasma membrane"/>
    <property type="evidence" value="ECO:0007669"/>
    <property type="project" value="TreeGrafter"/>
</dbReference>
<feature type="transmembrane region" description="Helical" evidence="17">
    <location>
        <begin position="1474"/>
        <end position="1497"/>
    </location>
</feature>
<keyword evidence="7" id="KW-0106">Calcium</keyword>
<feature type="domain" description="Ion transport" evidence="18">
    <location>
        <begin position="1549"/>
        <end position="1797"/>
    </location>
</feature>
<dbReference type="Gene3D" id="1.20.120.350">
    <property type="entry name" value="Voltage-gated potassium channels. Chain C"/>
    <property type="match status" value="3"/>
</dbReference>
<keyword evidence="2" id="KW-0813">Transport</keyword>
<keyword evidence="5" id="KW-0107">Calcium channel</keyword>
<evidence type="ECO:0000256" key="15">
    <source>
        <dbReference type="ARBA" id="ARBA00067459"/>
    </source>
</evidence>
<feature type="transmembrane region" description="Helical" evidence="17">
    <location>
        <begin position="1613"/>
        <end position="1633"/>
    </location>
</feature>
<accession>A0A9E8MB61</accession>
<keyword evidence="12" id="KW-0325">Glycoprotein</keyword>
<feature type="region of interest" description="Disordered" evidence="16">
    <location>
        <begin position="1"/>
        <end position="183"/>
    </location>
</feature>
<feature type="compositionally biased region" description="Acidic residues" evidence="16">
    <location>
        <begin position="84"/>
        <end position="98"/>
    </location>
</feature>
<feature type="transmembrane region" description="Helical" evidence="17">
    <location>
        <begin position="1550"/>
        <end position="1571"/>
    </location>
</feature>
<feature type="transmembrane region" description="Helical" evidence="17">
    <location>
        <begin position="1432"/>
        <end position="1454"/>
    </location>
</feature>
<feature type="compositionally biased region" description="Polar residues" evidence="16">
    <location>
        <begin position="2021"/>
        <end position="2032"/>
    </location>
</feature>
<evidence type="ECO:0000256" key="4">
    <source>
        <dbReference type="ARBA" id="ARBA00022568"/>
    </source>
</evidence>
<evidence type="ECO:0000256" key="3">
    <source>
        <dbReference type="ARBA" id="ARBA00022475"/>
    </source>
</evidence>
<feature type="transmembrane region" description="Helical" evidence="17">
    <location>
        <begin position="1583"/>
        <end position="1601"/>
    </location>
</feature>
<dbReference type="PANTHER" id="PTHR45628">
    <property type="entry name" value="VOLTAGE-DEPENDENT CALCIUM CHANNEL TYPE A SUBUNIT ALPHA-1"/>
    <property type="match status" value="1"/>
</dbReference>
<dbReference type="InterPro" id="IPR050599">
    <property type="entry name" value="VDCC_alpha-1_subunit"/>
</dbReference>
<evidence type="ECO:0000313" key="19">
    <source>
        <dbReference type="EMBL" id="WAB24751.1"/>
    </source>
</evidence>
<dbReference type="PANTHER" id="PTHR45628:SF7">
    <property type="entry name" value="VOLTAGE-DEPENDENT CALCIUM CHANNEL TYPE A SUBUNIT ALPHA-1"/>
    <property type="match status" value="1"/>
</dbReference>
<evidence type="ECO:0000256" key="7">
    <source>
        <dbReference type="ARBA" id="ARBA00022837"/>
    </source>
</evidence>
<feature type="transmembrane region" description="Helical" evidence="17">
    <location>
        <begin position="1715"/>
        <end position="1734"/>
    </location>
</feature>
<keyword evidence="3" id="KW-1003">Cell membrane</keyword>
<keyword evidence="11 17" id="KW-0472">Membrane</keyword>
<feature type="transmembrane region" description="Helical" evidence="17">
    <location>
        <begin position="698"/>
        <end position="724"/>
    </location>
</feature>
<feature type="transmembrane region" description="Helical" evidence="17">
    <location>
        <begin position="1355"/>
        <end position="1375"/>
    </location>
</feature>
<evidence type="ECO:0000256" key="1">
    <source>
        <dbReference type="ARBA" id="ARBA00004651"/>
    </source>
</evidence>
<reference evidence="19" key="1">
    <citation type="submission" date="2022-04" db="EMBL/GenBank/DDBJ databases">
        <title>Exogenous SA induces HS resistance by reducing intracellular ROS level and increasing cytosolic trehalose content in Pleurotus ostreatus.</title>
        <authorList>
            <person name="Zhang G."/>
        </authorList>
    </citation>
    <scope>NUCLEOTIDE SEQUENCE</scope>
    <source>
        <strain evidence="19">CCMSSC 00389</strain>
    </source>
</reference>
<feature type="transmembrane region" description="Helical" evidence="17">
    <location>
        <begin position="1292"/>
        <end position="1315"/>
    </location>
</feature>
<organism evidence="19">
    <name type="scientific">Pleurotus ostreatus</name>
    <name type="common">Oyster mushroom</name>
    <name type="synonym">White-rot fungus</name>
    <dbReference type="NCBI Taxonomy" id="5322"/>
    <lineage>
        <taxon>Eukaryota</taxon>
        <taxon>Fungi</taxon>
        <taxon>Dikarya</taxon>
        <taxon>Basidiomycota</taxon>
        <taxon>Agaricomycotina</taxon>
        <taxon>Agaricomycetes</taxon>
        <taxon>Agaricomycetidae</taxon>
        <taxon>Agaricales</taxon>
        <taxon>Pleurotineae</taxon>
        <taxon>Pleurotaceae</taxon>
        <taxon>Pleurotus</taxon>
    </lineage>
</organism>
<evidence type="ECO:0000256" key="14">
    <source>
        <dbReference type="ARBA" id="ARBA00061395"/>
    </source>
</evidence>
<feature type="compositionally biased region" description="Polar residues" evidence="16">
    <location>
        <begin position="115"/>
        <end position="134"/>
    </location>
</feature>
<evidence type="ECO:0000256" key="16">
    <source>
        <dbReference type="SAM" id="MobiDB-lite"/>
    </source>
</evidence>
<proteinExistence type="evidence at transcript level"/>
<dbReference type="InterPro" id="IPR005821">
    <property type="entry name" value="Ion_trans_dom"/>
</dbReference>
<name>A0A9E8MB61_PLEOS</name>
<dbReference type="FunFam" id="1.10.287.70:FF:000093">
    <property type="entry name" value="Calcium channel subunit Cch1"/>
    <property type="match status" value="1"/>
</dbReference>
<sequence>MYPSRSSSSSSAVDLTGTPTGLRTSVPPSPSLTPSDSQDLASTSFSRRRTSWGRAEVGSNLALGQDPLQLDTSHPPPLTRPSFTDDDPFSDSPTDEALEFFARRPRDMSHDDSSNHAYTTSQAAPSTASLITLDTDNHDRRGSVGSTGGLVDPELSASSRRQHRLSTRYTPSPSPLKGAGSALQAMKKSMRRVSLRVVNFGAAGLGDHARIRLTDEDEKDGGEMDAREIEEESDEGLSTLPLRGRTLGVMGPDNPLRRAFYRLLVYPWTEPTILLLIIINAVVLTIQAAHSLTLDDPDAPPQPVKGYFKSWEDYALFVLFALYTLEAFARICVSGLLFDPEIPVSSLLTSPFSTNTPPAPSLPPSASSASMTNLPAPGPLSRGLTLTQRLRRFNDNLKRPFSLYSHQTLQSQSVPSDIDLTSTSTYPPPAYPLPPVAEKMVSTSDGAQKNMRDTGFLGNVLRSDRPRPETLSLPFKLSIQHARGKTDRNIPYLRHSWSRIDAVAIVSFWVSFWLATGGAERGAGNHIEVFRAMSVIRTARLLTITSGTTTIMHSLKTARPLLASVAYFVLFAMVLFSIIGIQSFKGSLRRTCFVRATDTPSTLGVIIAEEIQLEGRFCGAFIDPTTLERVPYLLLNGENAPAPKGYTCPLGQVCKEDQNPESGVQGFDTIYMAALQVLIVASANGWSPLMYAMADSEFFISCFFFIVCIIVLNFWLINLFVAVITNTFSAIRKETSKSAFGAAPLTRVVEDEGWSDNGGRRPPKKNPAKVIYDYIQHTWTLLALVSLVIQGTRTVDVSATHTMIIDYAELVITIAFDVEIVLRLLASLPDWRRFFTNGRNLLDLTLAIASSIIQIPVIHDSDVYPWFTIFQLARFYRVILIFPRMKPLLLAVFGNMYGLGNMTLFLLMVNYLAALVAVQLLRGDYSADEAINFGEIYNAFLGVYQVFSSEDWQSILYGATSVEGGLGQTVIVAIFFAGWLLFSNFIMLQMFIAVINENFDVAEEAKRGKQASNYWANHHSTQDAGVAWIHKFNPYRLFKANPVKVKVENLPSNLVLPMQKALVQDYSLPKTEGSNLTRSTKGSLHGARHYTSKSLSALQRLFAGDVRSNDVPLTTFRHDRAGTLASVDPQDDEIERHLELLAAVNQETTAEQLHDAKEEVLMQKADFIRDHPSFDKPFWIFSQKNLLRRGCQKLVQPAGGKRIFGSPPSAVAYPVFQTLLLCAVIGGIVVESIATPLYRRQFYVENGLKRGAWFDLAEAAFGFTLFVEFVIKVIADGFLFTPNAYIRSIWNILDFTIMIGLLVNVTTTLIFIGGLSRFTRSLKALRALRLITLFEISRDTFQSLILSGASRIMDAAILAILYMIPYAVWGLNIFAGQMNMCNDGDATGISDCIGEFTNNALDDNSLGFPVPRVWDNPSPSTTFSFDTFSSSLLILFEVVSLEGWIDVMVTAMGVTGRGQQPQTNASQINAIFFLIYNLLGGVVILTLFVSIIIGNFSSKTGAAFLTKPQREWIDLKKLLTRQKPSKRPRTRPTWSFRAWCYDRAVQKHGWWSRSMTVLFFLHIVVLMTQTFNPNPAVDTFQDMFALAVTFIYVIDTVVRCFGLGWRSFRANGWNLFDIVVAWGCFTTTLIVRFQPDTASFAVQQLDKLFLVSIAFKLVQRSDSLNKLFKTAMASLRVILSLLGLWFILFLFFAILFLEVFSLTKWNSSEDRNQNFSSMGGALVMLAFMSTGEAWNQYMHDYSLVYPRCTIAAEEDDCGSEGWAFSLFIAWNLLSMYIFLNLFTGVVVESFSYVYQTSKGGAKSVTRQEMRAFKKVWAEFANEKTGYLERNRFVPFFAKLRGVFEVKIYPEEYNIRNIVDACRESPDGTVWPPRVCDGIDLHKLEGLLNTIDYGAIRRRRAIYCRLYHETTISHHQGRGISFTEMLLLLAHHKLIVDRDALVLKDLVVRTETNKLVSDLVNLDRVRSLLRSITARRRFLAYRAQQQAKRMENQEIPSIVVDGLPETPPTSTRDISSAGYDSPSPSGTPWQSTPPHHRSASAGLDFSLALDTSPGAGLQRSSRRMSDISLLSTMDVTLKSRDSSPASDGVFSTMQNAMWGDMMLEAEEEEQKL</sequence>
<dbReference type="GO" id="GO:0005891">
    <property type="term" value="C:voltage-gated calcium channel complex"/>
    <property type="evidence" value="ECO:0007669"/>
    <property type="project" value="TreeGrafter"/>
</dbReference>
<gene>
    <name evidence="19" type="primary">CCH</name>
</gene>
<keyword evidence="13" id="KW-0407">Ion channel</keyword>
<evidence type="ECO:0000256" key="13">
    <source>
        <dbReference type="ARBA" id="ARBA00023303"/>
    </source>
</evidence>
<evidence type="ECO:0000256" key="10">
    <source>
        <dbReference type="ARBA" id="ARBA00023065"/>
    </source>
</evidence>
<evidence type="ECO:0000256" key="6">
    <source>
        <dbReference type="ARBA" id="ARBA00022692"/>
    </source>
</evidence>